<gene>
    <name evidence="2" type="ORF">Tci_881256</name>
</gene>
<evidence type="ECO:0000313" key="2">
    <source>
        <dbReference type="EMBL" id="GFD09287.1"/>
    </source>
</evidence>
<feature type="region of interest" description="Disordered" evidence="1">
    <location>
        <begin position="25"/>
        <end position="68"/>
    </location>
</feature>
<evidence type="ECO:0000256" key="1">
    <source>
        <dbReference type="SAM" id="MobiDB-lite"/>
    </source>
</evidence>
<proteinExistence type="predicted"/>
<protein>
    <submittedName>
        <fullName evidence="2">SKP1-like protein 21 isoform X1</fullName>
    </submittedName>
</protein>
<accession>A0A699TGQ8</accession>
<dbReference type="AlphaFoldDB" id="A0A699TGQ8"/>
<organism evidence="2">
    <name type="scientific">Tanacetum cinerariifolium</name>
    <name type="common">Dalmatian daisy</name>
    <name type="synonym">Chrysanthemum cinerariifolium</name>
    <dbReference type="NCBI Taxonomy" id="118510"/>
    <lineage>
        <taxon>Eukaryota</taxon>
        <taxon>Viridiplantae</taxon>
        <taxon>Streptophyta</taxon>
        <taxon>Embryophyta</taxon>
        <taxon>Tracheophyta</taxon>
        <taxon>Spermatophyta</taxon>
        <taxon>Magnoliopsida</taxon>
        <taxon>eudicotyledons</taxon>
        <taxon>Gunneridae</taxon>
        <taxon>Pentapetalae</taxon>
        <taxon>asterids</taxon>
        <taxon>campanulids</taxon>
        <taxon>Asterales</taxon>
        <taxon>Asteraceae</taxon>
        <taxon>Asteroideae</taxon>
        <taxon>Anthemideae</taxon>
        <taxon>Anthemidinae</taxon>
        <taxon>Tanacetum</taxon>
    </lineage>
</organism>
<feature type="compositionally biased region" description="Basic residues" evidence="1">
    <location>
        <begin position="32"/>
        <end position="50"/>
    </location>
</feature>
<feature type="non-terminal residue" evidence="2">
    <location>
        <position position="1"/>
    </location>
</feature>
<name>A0A699TGQ8_TANCI</name>
<sequence length="68" mass="7991">NVEIKEEHVDDRYVDDLLLFINSGNKDSKGVKPTKYKKKNRKRKIIRRNLKNGNYKKETDSLSSSHNS</sequence>
<dbReference type="EMBL" id="BKCJ011244391">
    <property type="protein sequence ID" value="GFD09287.1"/>
    <property type="molecule type" value="Genomic_DNA"/>
</dbReference>
<reference evidence="2" key="1">
    <citation type="journal article" date="2019" name="Sci. Rep.">
        <title>Draft genome of Tanacetum cinerariifolium, the natural source of mosquito coil.</title>
        <authorList>
            <person name="Yamashiro T."/>
            <person name="Shiraishi A."/>
            <person name="Satake H."/>
            <person name="Nakayama K."/>
        </authorList>
    </citation>
    <scope>NUCLEOTIDE SEQUENCE</scope>
</reference>
<comment type="caution">
    <text evidence="2">The sequence shown here is derived from an EMBL/GenBank/DDBJ whole genome shotgun (WGS) entry which is preliminary data.</text>
</comment>